<proteinExistence type="predicted"/>
<gene>
    <name evidence="2" type="ORF">CL6EHI_c00169</name>
</gene>
<feature type="region of interest" description="Disordered" evidence="1">
    <location>
        <begin position="29"/>
        <end position="70"/>
    </location>
</feature>
<accession>A0A175JXZ4</accession>
<dbReference type="Proteomes" id="UP000078387">
    <property type="component" value="Unassembled WGS sequence"/>
</dbReference>
<dbReference type="EMBL" id="BDEQ01000001">
    <property type="protein sequence ID" value="GAT98214.1"/>
    <property type="molecule type" value="Genomic_DNA"/>
</dbReference>
<evidence type="ECO:0000256" key="1">
    <source>
        <dbReference type="SAM" id="MobiDB-lite"/>
    </source>
</evidence>
<protein>
    <submittedName>
        <fullName evidence="2">Ubiquitin-protein ligase e3c</fullName>
    </submittedName>
</protein>
<dbReference type="AlphaFoldDB" id="A0A175JXZ4"/>
<dbReference type="VEuPathDB" id="AmoebaDB:KM1_179100"/>
<sequence length="70" mass="8378">MNSPAGERRRNNKKTQQPRQQCYAIYFKPSVPQPVPKDQFQPFNEKKYQEFSKPTRRPISPLPPHYFTLN</sequence>
<keyword evidence="2" id="KW-0436">Ligase</keyword>
<reference evidence="2 3" key="1">
    <citation type="submission" date="2016-05" db="EMBL/GenBank/DDBJ databases">
        <title>First whole genome sequencing of Entamoeba histolytica HM1:IMSS-clone-6.</title>
        <authorList>
            <person name="Mukherjee Avik.K."/>
            <person name="Izumyama S."/>
            <person name="Nakada-Tsukui K."/>
            <person name="Nozaki T."/>
        </authorList>
    </citation>
    <scope>NUCLEOTIDE SEQUENCE [LARGE SCALE GENOMIC DNA]</scope>
    <source>
        <strain evidence="2 3">HM1:IMSS clone 6</strain>
    </source>
</reference>
<name>A0A175JXZ4_ENTHI</name>
<evidence type="ECO:0000313" key="3">
    <source>
        <dbReference type="Proteomes" id="UP000078387"/>
    </source>
</evidence>
<comment type="caution">
    <text evidence="2">The sequence shown here is derived from an EMBL/GenBank/DDBJ whole genome shotgun (WGS) entry which is preliminary data.</text>
</comment>
<dbReference type="GO" id="GO:0016874">
    <property type="term" value="F:ligase activity"/>
    <property type="evidence" value="ECO:0007669"/>
    <property type="project" value="UniProtKB-KW"/>
</dbReference>
<feature type="region of interest" description="Disordered" evidence="1">
    <location>
        <begin position="1"/>
        <end position="20"/>
    </location>
</feature>
<evidence type="ECO:0000313" key="2">
    <source>
        <dbReference type="EMBL" id="GAT98214.1"/>
    </source>
</evidence>
<organism evidence="2 3">
    <name type="scientific">Entamoeba histolytica</name>
    <dbReference type="NCBI Taxonomy" id="5759"/>
    <lineage>
        <taxon>Eukaryota</taxon>
        <taxon>Amoebozoa</taxon>
        <taxon>Evosea</taxon>
        <taxon>Archamoebae</taxon>
        <taxon>Mastigamoebida</taxon>
        <taxon>Entamoebidae</taxon>
        <taxon>Entamoeba</taxon>
    </lineage>
</organism>